<evidence type="ECO:0000313" key="3">
    <source>
        <dbReference type="Proteomes" id="UP000272440"/>
    </source>
</evidence>
<evidence type="ECO:0000313" key="2">
    <source>
        <dbReference type="EMBL" id="RRE43584.1"/>
    </source>
</evidence>
<dbReference type="NCBIfam" id="TIGR03758">
    <property type="entry name" value="conj_TIGR03758"/>
    <property type="match status" value="1"/>
</dbReference>
<reference evidence="2 3" key="1">
    <citation type="journal article" date="2019" name="Antimicrob. Agents Chemother.">
        <title>Applying Rapid Whole Genome Sequencing to Predict Phenotypic Antimicrobial Susceptibility Testing Results Among Carbapenem-Resistant Klebsiella pneumoniae Clinical Isolates.</title>
        <authorList>
            <person name="Tamma P.D."/>
            <person name="Fan Y."/>
            <person name="Bergman Y."/>
            <person name="Pertea G."/>
            <person name="Kazmi A."/>
            <person name="Lewis S."/>
            <person name="Carroll K.C."/>
            <person name="Schatz M.C."/>
            <person name="Timp W."/>
            <person name="Simner P.J."/>
        </authorList>
    </citation>
    <scope>NUCLEOTIDE SEQUENCE [LARGE SCALE GENOMIC DNA]</scope>
    <source>
        <strain evidence="2 3">KLPN_33</strain>
    </source>
</reference>
<dbReference type="Proteomes" id="UP000272440">
    <property type="component" value="Unassembled WGS sequence"/>
</dbReference>
<dbReference type="AlphaFoldDB" id="A0A2J5ERK7"/>
<gene>
    <name evidence="2" type="ORF">EAO28_12920</name>
</gene>
<organism evidence="2 3">
    <name type="scientific">Klebsiella pneumoniae</name>
    <dbReference type="NCBI Taxonomy" id="573"/>
    <lineage>
        <taxon>Bacteria</taxon>
        <taxon>Pseudomonadati</taxon>
        <taxon>Pseudomonadota</taxon>
        <taxon>Gammaproteobacteria</taxon>
        <taxon>Enterobacterales</taxon>
        <taxon>Enterobacteriaceae</taxon>
        <taxon>Klebsiella/Raoultella group</taxon>
        <taxon>Klebsiella</taxon>
        <taxon>Klebsiella pneumoniae complex</taxon>
    </lineage>
</organism>
<feature type="transmembrane region" description="Helical" evidence="1">
    <location>
        <begin position="21"/>
        <end position="43"/>
    </location>
</feature>
<protein>
    <submittedName>
        <fullName evidence="2">TIGR03758 family integrating conjugative element protein</fullName>
    </submittedName>
</protein>
<feature type="transmembrane region" description="Helical" evidence="1">
    <location>
        <begin position="63"/>
        <end position="79"/>
    </location>
</feature>
<dbReference type="Pfam" id="PF11660">
    <property type="entry name" value="DUF3262"/>
    <property type="match status" value="1"/>
</dbReference>
<dbReference type="EMBL" id="RCZY01000002">
    <property type="protein sequence ID" value="RRE43584.1"/>
    <property type="molecule type" value="Genomic_DNA"/>
</dbReference>
<keyword evidence="1" id="KW-1133">Transmembrane helix</keyword>
<dbReference type="InterPro" id="IPR021676">
    <property type="entry name" value="DUF3262"/>
</dbReference>
<sequence>MSMTSEQTNAFKAGSGSLDVNILHLLCIGALLAFLFLWAAWALSDVWTGWSNTKVRDAALGRFAVRTVLLLLVCIWMFAS</sequence>
<comment type="caution">
    <text evidence="2">The sequence shown here is derived from an EMBL/GenBank/DDBJ whole genome shotgun (WGS) entry which is preliminary data.</text>
</comment>
<name>A0A2J5ERK7_KLEPN</name>
<proteinExistence type="predicted"/>
<keyword evidence="1" id="KW-0472">Membrane</keyword>
<keyword evidence="1" id="KW-0812">Transmembrane</keyword>
<evidence type="ECO:0000256" key="1">
    <source>
        <dbReference type="SAM" id="Phobius"/>
    </source>
</evidence>
<dbReference type="RefSeq" id="WP_004115536.1">
    <property type="nucleotide sequence ID" value="NZ_BIJY01000014.1"/>
</dbReference>
<accession>A0A2J5ERK7</accession>